<feature type="region of interest" description="Disordered" evidence="1">
    <location>
        <begin position="27"/>
        <end position="65"/>
    </location>
</feature>
<reference evidence="2 3" key="1">
    <citation type="submission" date="2019-03" db="EMBL/GenBank/DDBJ databases">
        <title>Sequencing 25 genomes of Wallemia mellicola.</title>
        <authorList>
            <person name="Gostincar C."/>
        </authorList>
    </citation>
    <scope>NUCLEOTIDE SEQUENCE [LARGE SCALE GENOMIC DNA]</scope>
    <source>
        <strain evidence="2 3">EXF-6152</strain>
    </source>
</reference>
<evidence type="ECO:0000256" key="1">
    <source>
        <dbReference type="SAM" id="MobiDB-lite"/>
    </source>
</evidence>
<dbReference type="AlphaFoldDB" id="A0A4T0MHF5"/>
<proteinExistence type="predicted"/>
<feature type="region of interest" description="Disordered" evidence="1">
    <location>
        <begin position="82"/>
        <end position="115"/>
    </location>
</feature>
<evidence type="ECO:0000313" key="3">
    <source>
        <dbReference type="Proteomes" id="UP000310685"/>
    </source>
</evidence>
<evidence type="ECO:0000313" key="2">
    <source>
        <dbReference type="EMBL" id="TIB82729.1"/>
    </source>
</evidence>
<accession>A0A4T0MHF5</accession>
<sequence length="115" mass="11914">MRELPALLLSLQLRYLNWKKLRRTMAGSKNEYSGGASGKALRNEQEAKGLGTGPGHQTTEDADAAFKSAPVRTDAPVVSGIEVNNKSHGTDSHVGAAGADGNIEVSGGAPTSKLA</sequence>
<organism evidence="2 3">
    <name type="scientific">Wallemia mellicola</name>
    <dbReference type="NCBI Taxonomy" id="1708541"/>
    <lineage>
        <taxon>Eukaryota</taxon>
        <taxon>Fungi</taxon>
        <taxon>Dikarya</taxon>
        <taxon>Basidiomycota</taxon>
        <taxon>Wallemiomycotina</taxon>
        <taxon>Wallemiomycetes</taxon>
        <taxon>Wallemiales</taxon>
        <taxon>Wallemiaceae</taxon>
        <taxon>Wallemia</taxon>
    </lineage>
</organism>
<protein>
    <submittedName>
        <fullName evidence="2">Uncharacterized protein</fullName>
    </submittedName>
</protein>
<gene>
    <name evidence="2" type="ORF">E3Q22_00157</name>
</gene>
<comment type="caution">
    <text evidence="2">The sequence shown here is derived from an EMBL/GenBank/DDBJ whole genome shotgun (WGS) entry which is preliminary data.</text>
</comment>
<name>A0A4T0MHF5_9BASI</name>
<dbReference type="Proteomes" id="UP000310685">
    <property type="component" value="Unassembled WGS sequence"/>
</dbReference>
<dbReference type="EMBL" id="SPRC01000001">
    <property type="protein sequence ID" value="TIB82729.1"/>
    <property type="molecule type" value="Genomic_DNA"/>
</dbReference>